<dbReference type="Proteomes" id="UP001151071">
    <property type="component" value="Unassembled WGS sequence"/>
</dbReference>
<accession>A0A9X3Z3V4</accession>
<dbReference type="PROSITE" id="PS51257">
    <property type="entry name" value="PROKAR_LIPOPROTEIN"/>
    <property type="match status" value="1"/>
</dbReference>
<comment type="caution">
    <text evidence="2">The sequence shown here is derived from an EMBL/GenBank/DDBJ whole genome shotgun (WGS) entry which is preliminary data.</text>
</comment>
<dbReference type="RefSeq" id="WP_029100669.1">
    <property type="nucleotide sequence ID" value="NZ_JAPYYP010000013.1"/>
</dbReference>
<gene>
    <name evidence="2" type="ORF">O3V59_12200</name>
</gene>
<evidence type="ECO:0000313" key="3">
    <source>
        <dbReference type="Proteomes" id="UP001151071"/>
    </source>
</evidence>
<feature type="transmembrane region" description="Helical" evidence="1">
    <location>
        <begin position="7"/>
        <end position="26"/>
    </location>
</feature>
<dbReference type="EMBL" id="JAPYYP010000013">
    <property type="protein sequence ID" value="MDA5109128.1"/>
    <property type="molecule type" value="Genomic_DNA"/>
</dbReference>
<keyword evidence="1" id="KW-1133">Transmembrane helix</keyword>
<keyword evidence="3" id="KW-1185">Reference proteome</keyword>
<keyword evidence="1" id="KW-0812">Transmembrane</keyword>
<feature type="transmembrane region" description="Helical" evidence="1">
    <location>
        <begin position="32"/>
        <end position="51"/>
    </location>
</feature>
<dbReference type="AlphaFoldDB" id="A0A9X3Z3V4"/>
<dbReference type="Pfam" id="PF17259">
    <property type="entry name" value="DUF5325"/>
    <property type="match status" value="1"/>
</dbReference>
<keyword evidence="1" id="KW-0472">Membrane</keyword>
<proteinExistence type="predicted"/>
<evidence type="ECO:0000313" key="2">
    <source>
        <dbReference type="EMBL" id="MDA5109128.1"/>
    </source>
</evidence>
<sequence length="57" mass="6085">MSRYQWITLALALAVAACFIGVGVAIGERSWLGVVGGIVGACVLMGLGFSYKRKHMR</sequence>
<evidence type="ECO:0000256" key="1">
    <source>
        <dbReference type="SAM" id="Phobius"/>
    </source>
</evidence>
<name>A0A9X3Z3V4_9BACL</name>
<organism evidence="2 3">
    <name type="scientific">Brevibacillus thermoruber</name>
    <dbReference type="NCBI Taxonomy" id="33942"/>
    <lineage>
        <taxon>Bacteria</taxon>
        <taxon>Bacillati</taxon>
        <taxon>Bacillota</taxon>
        <taxon>Bacilli</taxon>
        <taxon>Bacillales</taxon>
        <taxon>Paenibacillaceae</taxon>
        <taxon>Brevibacillus</taxon>
    </lineage>
</organism>
<dbReference type="InterPro" id="IPR035211">
    <property type="entry name" value="DUF5325"/>
</dbReference>
<protein>
    <submittedName>
        <fullName evidence="2">DUF5325 family protein</fullName>
    </submittedName>
</protein>
<reference evidence="2" key="1">
    <citation type="submission" date="2022-12" db="EMBL/GenBank/DDBJ databases">
        <title>Draft genome sequence of the thermophilic strain Brevibacillus thermoruber HT42, isolated from Los Humeros, Puebla, Mexico, with biotechnological potential.</title>
        <authorList>
            <person name="Lara Sanchez J."/>
            <person name="Solis Palacios R."/>
            <person name="Bustos Baena A.S."/>
            <person name="Ruz Baez A.E."/>
            <person name="Espinosa Luna G."/>
            <person name="Oliart Ros R.M."/>
        </authorList>
    </citation>
    <scope>NUCLEOTIDE SEQUENCE</scope>
    <source>
        <strain evidence="2">HT42</strain>
    </source>
</reference>